<gene>
    <name evidence="1" type="ORF">TRM7557_02778</name>
</gene>
<evidence type="ECO:0000313" key="1">
    <source>
        <dbReference type="EMBL" id="CUH80217.1"/>
    </source>
</evidence>
<organism evidence="1 2">
    <name type="scientific">Tritonibacter multivorans</name>
    <dbReference type="NCBI Taxonomy" id="928856"/>
    <lineage>
        <taxon>Bacteria</taxon>
        <taxon>Pseudomonadati</taxon>
        <taxon>Pseudomonadota</taxon>
        <taxon>Alphaproteobacteria</taxon>
        <taxon>Rhodobacterales</taxon>
        <taxon>Paracoccaceae</taxon>
        <taxon>Tritonibacter</taxon>
    </lineage>
</organism>
<dbReference type="STRING" id="928856.SAMN04488049_10461"/>
<accession>A0A0N7M0E2</accession>
<evidence type="ECO:0008006" key="3">
    <source>
        <dbReference type="Google" id="ProtNLM"/>
    </source>
</evidence>
<sequence>MPLTTTDLAKPNRRLFHPLTRGVTGVLCVLCLGGVASANPGLDLRGFIGAEAQQAAALVNVQEEGLALGGFDAVSFHDPSGPLVGLPAFTLMWKGALWQFATAANLKTFEASPRKYEPRFGGYCAYAMAKGRLAEGSPLTWKIEDGQLYFFHSERAEALWDGDQSQMIQSADAAWPGVLRK</sequence>
<dbReference type="Proteomes" id="UP000052022">
    <property type="component" value="Unassembled WGS sequence"/>
</dbReference>
<protein>
    <recommendedName>
        <fullName evidence="3">YHS domain protein</fullName>
    </recommendedName>
</protein>
<dbReference type="AlphaFoldDB" id="A0A0N7M0E2"/>
<keyword evidence="2" id="KW-1185">Reference proteome</keyword>
<dbReference type="NCBIfam" id="NF041384">
    <property type="entry name" value="YHS_seleno_dom"/>
    <property type="match status" value="1"/>
</dbReference>
<dbReference type="EMBL" id="CYSD01000039">
    <property type="protein sequence ID" value="CUH80217.1"/>
    <property type="molecule type" value="Genomic_DNA"/>
</dbReference>
<name>A0A0N7M0E2_9RHOB</name>
<reference evidence="1 2" key="1">
    <citation type="submission" date="2015-09" db="EMBL/GenBank/DDBJ databases">
        <authorList>
            <consortium name="Swine Surveillance"/>
        </authorList>
    </citation>
    <scope>NUCLEOTIDE SEQUENCE [LARGE SCALE GENOMIC DNA]</scope>
    <source>
        <strain evidence="1 2">CECT 7557</strain>
    </source>
</reference>
<evidence type="ECO:0000313" key="2">
    <source>
        <dbReference type="Proteomes" id="UP000052022"/>
    </source>
</evidence>
<proteinExistence type="predicted"/>